<dbReference type="GO" id="GO:0030145">
    <property type="term" value="F:manganese ion binding"/>
    <property type="evidence" value="ECO:0007669"/>
    <property type="project" value="UniProtKB-UniRule"/>
</dbReference>
<dbReference type="RefSeq" id="WP_202862371.1">
    <property type="nucleotide sequence ID" value="NZ_PVUE01000002.1"/>
</dbReference>
<protein>
    <recommendedName>
        <fullName evidence="7 14">Ribonuclease HII</fullName>
        <shortName evidence="14">RNase HII</shortName>
        <ecNumber evidence="6 14">3.1.26.4</ecNumber>
    </recommendedName>
</protein>
<evidence type="ECO:0000256" key="15">
    <source>
        <dbReference type="PROSITE-ProRule" id="PRU01319"/>
    </source>
</evidence>
<comment type="cofactor">
    <cofactor evidence="2">
        <name>Mg(2+)</name>
        <dbReference type="ChEBI" id="CHEBI:18420"/>
    </cofactor>
</comment>
<evidence type="ECO:0000256" key="2">
    <source>
        <dbReference type="ARBA" id="ARBA00001946"/>
    </source>
</evidence>
<evidence type="ECO:0000256" key="7">
    <source>
        <dbReference type="ARBA" id="ARBA00019179"/>
    </source>
</evidence>
<evidence type="ECO:0000256" key="11">
    <source>
        <dbReference type="ARBA" id="ARBA00022759"/>
    </source>
</evidence>
<feature type="binding site" evidence="14 15">
    <location>
        <position position="44"/>
    </location>
    <ligand>
        <name>a divalent metal cation</name>
        <dbReference type="ChEBI" id="CHEBI:60240"/>
    </ligand>
</feature>
<evidence type="ECO:0000256" key="4">
    <source>
        <dbReference type="ARBA" id="ARBA00004496"/>
    </source>
</evidence>
<dbReference type="InterPro" id="IPR001352">
    <property type="entry name" value="RNase_HII/HIII"/>
</dbReference>
<keyword evidence="13 14" id="KW-0464">Manganese</keyword>
<keyword evidence="8 14" id="KW-0963">Cytoplasm</keyword>
<comment type="catalytic activity">
    <reaction evidence="1 14 15 16">
        <text>Endonucleolytic cleavage to 5'-phosphomonoester.</text>
        <dbReference type="EC" id="3.1.26.4"/>
    </reaction>
</comment>
<dbReference type="PROSITE" id="PS51975">
    <property type="entry name" value="RNASE_H_2"/>
    <property type="match status" value="1"/>
</dbReference>
<dbReference type="PANTHER" id="PTHR10954">
    <property type="entry name" value="RIBONUCLEASE H2 SUBUNIT A"/>
    <property type="match status" value="1"/>
</dbReference>
<keyword evidence="12 14" id="KW-0378">Hydrolase</keyword>
<keyword evidence="19" id="KW-1185">Reference proteome</keyword>
<evidence type="ECO:0000256" key="12">
    <source>
        <dbReference type="ARBA" id="ARBA00022801"/>
    </source>
</evidence>
<dbReference type="GO" id="GO:0004523">
    <property type="term" value="F:RNA-DNA hybrid ribonuclease activity"/>
    <property type="evidence" value="ECO:0007669"/>
    <property type="project" value="UniProtKB-UniRule"/>
</dbReference>
<evidence type="ECO:0000259" key="17">
    <source>
        <dbReference type="PROSITE" id="PS51975"/>
    </source>
</evidence>
<dbReference type="Gene3D" id="3.30.420.10">
    <property type="entry name" value="Ribonuclease H-like superfamily/Ribonuclease H"/>
    <property type="match status" value="1"/>
</dbReference>
<evidence type="ECO:0000256" key="9">
    <source>
        <dbReference type="ARBA" id="ARBA00022722"/>
    </source>
</evidence>
<dbReference type="InterPro" id="IPR024567">
    <property type="entry name" value="RNase_HII/HIII_dom"/>
</dbReference>
<comment type="function">
    <text evidence="3 14 16">Endonuclease that specifically degrades the RNA of RNA-DNA hybrids.</text>
</comment>
<keyword evidence="10 14" id="KW-0479">Metal-binding</keyword>
<evidence type="ECO:0000256" key="1">
    <source>
        <dbReference type="ARBA" id="ARBA00000077"/>
    </source>
</evidence>
<dbReference type="PANTHER" id="PTHR10954:SF18">
    <property type="entry name" value="RIBONUCLEASE HII"/>
    <property type="match status" value="1"/>
</dbReference>
<dbReference type="GO" id="GO:0043137">
    <property type="term" value="P:DNA replication, removal of RNA primer"/>
    <property type="evidence" value="ECO:0007669"/>
    <property type="project" value="TreeGrafter"/>
</dbReference>
<comment type="cofactor">
    <cofactor evidence="14 15">
        <name>Mn(2+)</name>
        <dbReference type="ChEBI" id="CHEBI:29035"/>
    </cofactor>
    <cofactor evidence="14 15">
        <name>Mg(2+)</name>
        <dbReference type="ChEBI" id="CHEBI:18420"/>
    </cofactor>
    <text evidence="14 15">Manganese or magnesium. Binds 1 divalent metal ion per monomer in the absence of substrate. May bind a second metal ion after substrate binding.</text>
</comment>
<name>A0A2T1A4L5_9ACTN</name>
<comment type="caution">
    <text evidence="18">The sequence shown here is derived from an EMBL/GenBank/DDBJ whole genome shotgun (WGS) entry which is preliminary data.</text>
</comment>
<dbReference type="Proteomes" id="UP000237752">
    <property type="component" value="Unassembled WGS sequence"/>
</dbReference>
<accession>A0A2T1A4L5</accession>
<feature type="binding site" evidence="14 15">
    <location>
        <position position="137"/>
    </location>
    <ligand>
        <name>a divalent metal cation</name>
        <dbReference type="ChEBI" id="CHEBI:60240"/>
    </ligand>
</feature>
<dbReference type="EC" id="3.1.26.4" evidence="6 14"/>
<keyword evidence="9 14" id="KW-0540">Nuclease</keyword>
<dbReference type="InterPro" id="IPR012337">
    <property type="entry name" value="RNaseH-like_sf"/>
</dbReference>
<evidence type="ECO:0000256" key="14">
    <source>
        <dbReference type="HAMAP-Rule" id="MF_00052"/>
    </source>
</evidence>
<dbReference type="SUPFAM" id="SSF53098">
    <property type="entry name" value="Ribonuclease H-like"/>
    <property type="match status" value="1"/>
</dbReference>
<comment type="similarity">
    <text evidence="5 14 16">Belongs to the RNase HII family.</text>
</comment>
<evidence type="ECO:0000313" key="19">
    <source>
        <dbReference type="Proteomes" id="UP000237752"/>
    </source>
</evidence>
<dbReference type="Pfam" id="PF01351">
    <property type="entry name" value="RNase_HII"/>
    <property type="match status" value="1"/>
</dbReference>
<dbReference type="HAMAP" id="MF_00052_B">
    <property type="entry name" value="RNase_HII_B"/>
    <property type="match status" value="1"/>
</dbReference>
<dbReference type="GO" id="GO:0003723">
    <property type="term" value="F:RNA binding"/>
    <property type="evidence" value="ECO:0007669"/>
    <property type="project" value="UniProtKB-UniRule"/>
</dbReference>
<keyword evidence="11 14" id="KW-0255">Endonuclease</keyword>
<dbReference type="GO" id="GO:0006298">
    <property type="term" value="P:mismatch repair"/>
    <property type="evidence" value="ECO:0007669"/>
    <property type="project" value="TreeGrafter"/>
</dbReference>
<comment type="subcellular location">
    <subcellularLocation>
        <location evidence="4 14">Cytoplasm</location>
    </subcellularLocation>
</comment>
<dbReference type="NCBIfam" id="NF000598">
    <property type="entry name" value="PRK00015.2-2"/>
    <property type="match status" value="1"/>
</dbReference>
<organism evidence="18 19">
    <name type="scientific">Antricoccus suffuscus</name>
    <dbReference type="NCBI Taxonomy" id="1629062"/>
    <lineage>
        <taxon>Bacteria</taxon>
        <taxon>Bacillati</taxon>
        <taxon>Actinomycetota</taxon>
        <taxon>Actinomycetes</taxon>
        <taxon>Geodermatophilales</taxon>
        <taxon>Antricoccaceae</taxon>
        <taxon>Antricoccus</taxon>
    </lineage>
</organism>
<evidence type="ECO:0000256" key="16">
    <source>
        <dbReference type="RuleBase" id="RU003515"/>
    </source>
</evidence>
<evidence type="ECO:0000256" key="5">
    <source>
        <dbReference type="ARBA" id="ARBA00007383"/>
    </source>
</evidence>
<gene>
    <name evidence="14" type="primary">rnhB</name>
    <name evidence="18" type="ORF">CLV47_102227</name>
</gene>
<dbReference type="InterPro" id="IPR022898">
    <property type="entry name" value="RNase_HII"/>
</dbReference>
<evidence type="ECO:0000256" key="6">
    <source>
        <dbReference type="ARBA" id="ARBA00012180"/>
    </source>
</evidence>
<evidence type="ECO:0000256" key="8">
    <source>
        <dbReference type="ARBA" id="ARBA00022490"/>
    </source>
</evidence>
<dbReference type="EMBL" id="PVUE01000002">
    <property type="protein sequence ID" value="PRZ43539.1"/>
    <property type="molecule type" value="Genomic_DNA"/>
</dbReference>
<dbReference type="NCBIfam" id="NF000595">
    <property type="entry name" value="PRK00015.1-3"/>
    <property type="match status" value="1"/>
</dbReference>
<dbReference type="CDD" id="cd07182">
    <property type="entry name" value="RNase_HII_bacteria_HII_like"/>
    <property type="match status" value="1"/>
</dbReference>
<evidence type="ECO:0000313" key="18">
    <source>
        <dbReference type="EMBL" id="PRZ43539.1"/>
    </source>
</evidence>
<sequence>MTPNLALPTVLQPERIVVRRSESLGTMESALTRAGFVHIAGADEAGRGACAGPLVAAACILPSGRRGQIPGLNDSKLLTEKVREDLYAKIVDRAIAWSVVQIPAPQVDRIRLHVANIQAMRRAITALTPTPAYILTDGFPVDGLPGPALAVWKGDRVASCIAAASILAKVTRDRVMTQLDEHYPAYGFAVHKGYSTPEHQAALAAHGPCAEHRMTYANVRRVSELAGRGNERLAAEGGHRP</sequence>
<reference evidence="18 19" key="1">
    <citation type="submission" date="2018-03" db="EMBL/GenBank/DDBJ databases">
        <title>Genomic Encyclopedia of Archaeal and Bacterial Type Strains, Phase II (KMG-II): from individual species to whole genera.</title>
        <authorList>
            <person name="Goeker M."/>
        </authorList>
    </citation>
    <scope>NUCLEOTIDE SEQUENCE [LARGE SCALE GENOMIC DNA]</scope>
    <source>
        <strain evidence="18 19">DSM 100065</strain>
    </source>
</reference>
<feature type="domain" description="RNase H type-2" evidence="17">
    <location>
        <begin position="37"/>
        <end position="228"/>
    </location>
</feature>
<evidence type="ECO:0000256" key="3">
    <source>
        <dbReference type="ARBA" id="ARBA00004065"/>
    </source>
</evidence>
<dbReference type="FunFam" id="3.30.420.10:FF:000113">
    <property type="entry name" value="Ribonuclease HII"/>
    <property type="match status" value="1"/>
</dbReference>
<dbReference type="AlphaFoldDB" id="A0A2T1A4L5"/>
<proteinExistence type="inferred from homology"/>
<evidence type="ECO:0000256" key="13">
    <source>
        <dbReference type="ARBA" id="ARBA00023211"/>
    </source>
</evidence>
<dbReference type="GO" id="GO:0005737">
    <property type="term" value="C:cytoplasm"/>
    <property type="evidence" value="ECO:0007669"/>
    <property type="project" value="UniProtKB-SubCell"/>
</dbReference>
<dbReference type="GO" id="GO:0032299">
    <property type="term" value="C:ribonuclease H2 complex"/>
    <property type="evidence" value="ECO:0007669"/>
    <property type="project" value="TreeGrafter"/>
</dbReference>
<dbReference type="InterPro" id="IPR036397">
    <property type="entry name" value="RNaseH_sf"/>
</dbReference>
<evidence type="ECO:0000256" key="10">
    <source>
        <dbReference type="ARBA" id="ARBA00022723"/>
    </source>
</evidence>
<feature type="binding site" evidence="14 15">
    <location>
        <position position="43"/>
    </location>
    <ligand>
        <name>a divalent metal cation</name>
        <dbReference type="ChEBI" id="CHEBI:60240"/>
    </ligand>
</feature>